<protein>
    <submittedName>
        <fullName evidence="2">RNA-binding protein with serine-rich domain 1-like</fullName>
    </submittedName>
</protein>
<dbReference type="Proteomes" id="UP000050525">
    <property type="component" value="Unassembled WGS sequence"/>
</dbReference>
<evidence type="ECO:0000313" key="3">
    <source>
        <dbReference type="Proteomes" id="UP000050525"/>
    </source>
</evidence>
<reference evidence="2 3" key="1">
    <citation type="journal article" date="2012" name="Genome Biol.">
        <title>Sequencing three crocodilian genomes to illuminate the evolution of archosaurs and amniotes.</title>
        <authorList>
            <person name="St John J.A."/>
            <person name="Braun E.L."/>
            <person name="Isberg S.R."/>
            <person name="Miles L.G."/>
            <person name="Chong A.Y."/>
            <person name="Gongora J."/>
            <person name="Dalzell P."/>
            <person name="Moran C."/>
            <person name="Bed'hom B."/>
            <person name="Abzhanov A."/>
            <person name="Burgess S.C."/>
            <person name="Cooksey A.M."/>
            <person name="Castoe T.A."/>
            <person name="Crawford N.G."/>
            <person name="Densmore L.D."/>
            <person name="Drew J.C."/>
            <person name="Edwards S.V."/>
            <person name="Faircloth B.C."/>
            <person name="Fujita M.K."/>
            <person name="Greenwold M.J."/>
            <person name="Hoffmann F.G."/>
            <person name="Howard J.M."/>
            <person name="Iguchi T."/>
            <person name="Janes D.E."/>
            <person name="Khan S.Y."/>
            <person name="Kohno S."/>
            <person name="de Koning A.J."/>
            <person name="Lance S.L."/>
            <person name="McCarthy F.M."/>
            <person name="McCormack J.E."/>
            <person name="Merchant M.E."/>
            <person name="Peterson D.G."/>
            <person name="Pollock D.D."/>
            <person name="Pourmand N."/>
            <person name="Raney B.J."/>
            <person name="Roessler K.A."/>
            <person name="Sanford J.R."/>
            <person name="Sawyer R.H."/>
            <person name="Schmidt C.J."/>
            <person name="Triplett E.W."/>
            <person name="Tuberville T.D."/>
            <person name="Venegas-Anaya M."/>
            <person name="Howard J.T."/>
            <person name="Jarvis E.D."/>
            <person name="Guillette L.J.Jr."/>
            <person name="Glenn T.C."/>
            <person name="Green R.E."/>
            <person name="Ray D.A."/>
        </authorList>
    </citation>
    <scope>NUCLEOTIDE SEQUENCE [LARGE SCALE GENOMIC DNA]</scope>
    <source>
        <strain evidence="2">KSC_2009_1</strain>
    </source>
</reference>
<feature type="compositionally biased region" description="Basic residues" evidence="1">
    <location>
        <begin position="58"/>
        <end position="69"/>
    </location>
</feature>
<accession>A0A151P3M1</accession>
<feature type="compositionally biased region" description="Basic residues" evidence="1">
    <location>
        <begin position="86"/>
        <end position="118"/>
    </location>
</feature>
<feature type="compositionally biased region" description="Basic and acidic residues" evidence="1">
    <location>
        <begin position="40"/>
        <end position="57"/>
    </location>
</feature>
<feature type="region of interest" description="Disordered" evidence="1">
    <location>
        <begin position="18"/>
        <end position="134"/>
    </location>
</feature>
<keyword evidence="3" id="KW-1185">Reference proteome</keyword>
<sequence>MSRQDPRVTAGYCFRVTERPGRATLLSPPLRAPAMEEGQDERSRTICATSREEMKVRGREKRKRKRSRSRSSSISSTSSSSNSPKSKSKKRKKEKHNKKRRKKENKLKKKKEKKKKREKSGPVQLSKVHVPESV</sequence>
<evidence type="ECO:0000313" key="2">
    <source>
        <dbReference type="EMBL" id="KYO43646.1"/>
    </source>
</evidence>
<dbReference type="AlphaFoldDB" id="A0A151P3M1"/>
<gene>
    <name evidence="2" type="ORF">Y1Q_0013651</name>
</gene>
<dbReference type="STRING" id="8496.A0A151P3M1"/>
<evidence type="ECO:0000256" key="1">
    <source>
        <dbReference type="SAM" id="MobiDB-lite"/>
    </source>
</evidence>
<organism evidence="2 3">
    <name type="scientific">Alligator mississippiensis</name>
    <name type="common">American alligator</name>
    <dbReference type="NCBI Taxonomy" id="8496"/>
    <lineage>
        <taxon>Eukaryota</taxon>
        <taxon>Metazoa</taxon>
        <taxon>Chordata</taxon>
        <taxon>Craniata</taxon>
        <taxon>Vertebrata</taxon>
        <taxon>Euteleostomi</taxon>
        <taxon>Archelosauria</taxon>
        <taxon>Archosauria</taxon>
        <taxon>Crocodylia</taxon>
        <taxon>Alligatoridae</taxon>
        <taxon>Alligatorinae</taxon>
        <taxon>Alligator</taxon>
    </lineage>
</organism>
<name>A0A151P3M1_ALLMI</name>
<proteinExistence type="predicted"/>
<dbReference type="EMBL" id="AKHW03001146">
    <property type="protein sequence ID" value="KYO43646.1"/>
    <property type="molecule type" value="Genomic_DNA"/>
</dbReference>
<comment type="caution">
    <text evidence="2">The sequence shown here is derived from an EMBL/GenBank/DDBJ whole genome shotgun (WGS) entry which is preliminary data.</text>
</comment>
<feature type="compositionally biased region" description="Low complexity" evidence="1">
    <location>
        <begin position="70"/>
        <end position="85"/>
    </location>
</feature>